<evidence type="ECO:0000313" key="2">
    <source>
        <dbReference type="Proteomes" id="UP000076874"/>
    </source>
</evidence>
<accession>A0A162MGI2</accession>
<name>A0A162MGI2_9HYPO</name>
<comment type="caution">
    <text evidence="1">The sequence shown here is derived from an EMBL/GenBank/DDBJ whole genome shotgun (WGS) entry which is preliminary data.</text>
</comment>
<keyword evidence="2" id="KW-1185">Reference proteome</keyword>
<proteinExistence type="predicted"/>
<dbReference type="AlphaFoldDB" id="A0A162MGI2"/>
<organism evidence="1 2">
    <name type="scientific">Niveomyces insectorum RCEF 264</name>
    <dbReference type="NCBI Taxonomy" id="1081102"/>
    <lineage>
        <taxon>Eukaryota</taxon>
        <taxon>Fungi</taxon>
        <taxon>Dikarya</taxon>
        <taxon>Ascomycota</taxon>
        <taxon>Pezizomycotina</taxon>
        <taxon>Sordariomycetes</taxon>
        <taxon>Hypocreomycetidae</taxon>
        <taxon>Hypocreales</taxon>
        <taxon>Cordycipitaceae</taxon>
        <taxon>Niveomyces</taxon>
    </lineage>
</organism>
<reference evidence="1 2" key="1">
    <citation type="journal article" date="2016" name="Genome Biol. Evol.">
        <title>Divergent and convergent evolution of fungal pathogenicity.</title>
        <authorList>
            <person name="Shang Y."/>
            <person name="Xiao G."/>
            <person name="Zheng P."/>
            <person name="Cen K."/>
            <person name="Zhan S."/>
            <person name="Wang C."/>
        </authorList>
    </citation>
    <scope>NUCLEOTIDE SEQUENCE [LARGE SCALE GENOMIC DNA]</scope>
    <source>
        <strain evidence="1 2">RCEF 264</strain>
    </source>
</reference>
<dbReference type="Proteomes" id="UP000076874">
    <property type="component" value="Unassembled WGS sequence"/>
</dbReference>
<sequence>MPEQHVPKPQALPLADVLQDEQYNLRRYLEDGALPLGFAPARTPQQAAARMDATISGLVQPPTA</sequence>
<protein>
    <submittedName>
        <fullName evidence="1">Uncharacterized protein</fullName>
    </submittedName>
</protein>
<dbReference type="EMBL" id="AZHD01000018">
    <property type="protein sequence ID" value="OAA55780.1"/>
    <property type="molecule type" value="Genomic_DNA"/>
</dbReference>
<evidence type="ECO:0000313" key="1">
    <source>
        <dbReference type="EMBL" id="OAA55780.1"/>
    </source>
</evidence>
<gene>
    <name evidence="1" type="ORF">SPI_07987</name>
</gene>